<evidence type="ECO:0000313" key="6">
    <source>
        <dbReference type="Proteomes" id="UP000242188"/>
    </source>
</evidence>
<keyword evidence="6" id="KW-1185">Reference proteome</keyword>
<dbReference type="GO" id="GO:0003729">
    <property type="term" value="F:mRNA binding"/>
    <property type="evidence" value="ECO:0007669"/>
    <property type="project" value="TreeGrafter"/>
</dbReference>
<feature type="compositionally biased region" description="Low complexity" evidence="3">
    <location>
        <begin position="97"/>
        <end position="114"/>
    </location>
</feature>
<keyword evidence="1" id="KW-0677">Repeat</keyword>
<sequence>MRLGIDESSFEEAHAPKTKRRKMTSYNRSTRGNPEGNSILQEDPPKLSAPPNSDNDSLNSSFGTLASPPKKRKLYRNQHQLAKATQKYHSKKDTMYSDTDLSTLDQTDTPDSLSMISAINPVSDMSMQTTFSRMQKPMGRPDVTMERAVQRARGQPDGAEKSFHRMASKGVQRYPTIEEEVRESAEGGTDTSTHSNRSEGDSGKLMPPPAALHPMERKKSIRVKISRVASTAAGKLKGLKVKKNLNDSRSGLSSGKRRLEESQAVETDESKKTKLKELPFKDRRKVRKMLKNNFSMIQRSKQIWDELRRHDVKEKRRAELCTELMSMVKGNMKELAYAHDTARVLQCLVQYGTPDKKEEVFSELKDQMCMMAKSKYAKFIVKKFLVYGTKTHRNAVIKSFKGSVRKLVRHKEASDVVEFAYNEYAIASQRLSLLEEFYGPSFMLFKTPDVKSLDQMLLVQPDKRDMILSNMKEALLPLIDKEVLKHTMVHRVFFEFFVYASDKMRTDMVESLRDCVIHMMHTRDGSRVAMYCFWYGTAKDRKVIIKSFKTHVVKICKEEHGHMVMLAMIDVVDDTKIVQKAILEEMLKSLNEVATDQQGRKVLLYLLSPRDPHHFHPDIVRVLLEGDKNPHSKKEKAVRHKELLEFVSPQLLAYIVENTRQMVLDNASMLLLLAILTHAVGDPSAAMKAMAKIAAEPFVAGSLDNMHIVEHSAGHMTLKRLIQNDRDRIQAGHTVLFSQVLLETLPEGSLKSWAACNRGCFMLIFLLELDHPDITDRVITQLTGIKKALKKMTFKGAQILQQKLDALSGEYKL</sequence>
<dbReference type="InterPro" id="IPR001313">
    <property type="entry name" value="Pumilio_RNA-bd_rpt"/>
</dbReference>
<organism evidence="5 6">
    <name type="scientific">Mizuhopecten yessoensis</name>
    <name type="common">Japanese scallop</name>
    <name type="synonym">Patinopecten yessoensis</name>
    <dbReference type="NCBI Taxonomy" id="6573"/>
    <lineage>
        <taxon>Eukaryota</taxon>
        <taxon>Metazoa</taxon>
        <taxon>Spiralia</taxon>
        <taxon>Lophotrochozoa</taxon>
        <taxon>Mollusca</taxon>
        <taxon>Bivalvia</taxon>
        <taxon>Autobranchia</taxon>
        <taxon>Pteriomorphia</taxon>
        <taxon>Pectinida</taxon>
        <taxon>Pectinoidea</taxon>
        <taxon>Pectinidae</taxon>
        <taxon>Mizuhopecten</taxon>
    </lineage>
</organism>
<evidence type="ECO:0000259" key="4">
    <source>
        <dbReference type="PROSITE" id="PS50303"/>
    </source>
</evidence>
<dbReference type="SUPFAM" id="SSF48371">
    <property type="entry name" value="ARM repeat"/>
    <property type="match status" value="1"/>
</dbReference>
<feature type="region of interest" description="Disordered" evidence="3">
    <location>
        <begin position="1"/>
        <end position="219"/>
    </location>
</feature>
<protein>
    <recommendedName>
        <fullName evidence="4">PUM-HD domain-containing protein</fullName>
    </recommendedName>
</protein>
<gene>
    <name evidence="5" type="ORF">KP79_PYT08409</name>
</gene>
<dbReference type="InterPro" id="IPR011989">
    <property type="entry name" value="ARM-like"/>
</dbReference>
<dbReference type="GO" id="GO:0005730">
    <property type="term" value="C:nucleolus"/>
    <property type="evidence" value="ECO:0007669"/>
    <property type="project" value="TreeGrafter"/>
</dbReference>
<name>A0A210PGB9_MIZYE</name>
<feature type="domain" description="PUM-HD" evidence="4">
    <location>
        <begin position="299"/>
        <end position="671"/>
    </location>
</feature>
<feature type="region of interest" description="Disordered" evidence="3">
    <location>
        <begin position="244"/>
        <end position="272"/>
    </location>
</feature>
<dbReference type="STRING" id="6573.A0A210PGB9"/>
<dbReference type="GO" id="GO:0006417">
    <property type="term" value="P:regulation of translation"/>
    <property type="evidence" value="ECO:0007669"/>
    <property type="project" value="TreeGrafter"/>
</dbReference>
<dbReference type="InterPro" id="IPR033133">
    <property type="entry name" value="PUM-HD"/>
</dbReference>
<dbReference type="Pfam" id="PF08144">
    <property type="entry name" value="CPL"/>
    <property type="match status" value="1"/>
</dbReference>
<proteinExistence type="predicted"/>
<evidence type="ECO:0000256" key="2">
    <source>
        <dbReference type="ARBA" id="ARBA00022884"/>
    </source>
</evidence>
<dbReference type="SMART" id="SM00025">
    <property type="entry name" value="Pumilio"/>
    <property type="match status" value="6"/>
</dbReference>
<accession>A0A210PGB9</accession>
<keyword evidence="2" id="KW-0694">RNA-binding</keyword>
<dbReference type="EMBL" id="NEDP02076721">
    <property type="protein sequence ID" value="OWF35544.1"/>
    <property type="molecule type" value="Genomic_DNA"/>
</dbReference>
<dbReference type="InterPro" id="IPR016024">
    <property type="entry name" value="ARM-type_fold"/>
</dbReference>
<dbReference type="PROSITE" id="PS50303">
    <property type="entry name" value="PUM_HD"/>
    <property type="match status" value="1"/>
</dbReference>
<dbReference type="InterPro" id="IPR040059">
    <property type="entry name" value="PUM3"/>
</dbReference>
<feature type="compositionally biased region" description="Low complexity" evidence="3">
    <location>
        <begin position="49"/>
        <end position="61"/>
    </location>
</feature>
<dbReference type="OrthoDB" id="497380at2759"/>
<evidence type="ECO:0000256" key="1">
    <source>
        <dbReference type="ARBA" id="ARBA00022737"/>
    </source>
</evidence>
<comment type="caution">
    <text evidence="5">The sequence shown here is derived from an EMBL/GenBank/DDBJ whole genome shotgun (WGS) entry which is preliminary data.</text>
</comment>
<dbReference type="Proteomes" id="UP000242188">
    <property type="component" value="Unassembled WGS sequence"/>
</dbReference>
<dbReference type="InterPro" id="IPR012959">
    <property type="entry name" value="CPL_dom"/>
</dbReference>
<reference evidence="5 6" key="1">
    <citation type="journal article" date="2017" name="Nat. Ecol. Evol.">
        <title>Scallop genome provides insights into evolution of bilaterian karyotype and development.</title>
        <authorList>
            <person name="Wang S."/>
            <person name="Zhang J."/>
            <person name="Jiao W."/>
            <person name="Li J."/>
            <person name="Xun X."/>
            <person name="Sun Y."/>
            <person name="Guo X."/>
            <person name="Huan P."/>
            <person name="Dong B."/>
            <person name="Zhang L."/>
            <person name="Hu X."/>
            <person name="Sun X."/>
            <person name="Wang J."/>
            <person name="Zhao C."/>
            <person name="Wang Y."/>
            <person name="Wang D."/>
            <person name="Huang X."/>
            <person name="Wang R."/>
            <person name="Lv J."/>
            <person name="Li Y."/>
            <person name="Zhang Z."/>
            <person name="Liu B."/>
            <person name="Lu W."/>
            <person name="Hui Y."/>
            <person name="Liang J."/>
            <person name="Zhou Z."/>
            <person name="Hou R."/>
            <person name="Li X."/>
            <person name="Liu Y."/>
            <person name="Li H."/>
            <person name="Ning X."/>
            <person name="Lin Y."/>
            <person name="Zhao L."/>
            <person name="Xing Q."/>
            <person name="Dou J."/>
            <person name="Li Y."/>
            <person name="Mao J."/>
            <person name="Guo H."/>
            <person name="Dou H."/>
            <person name="Li T."/>
            <person name="Mu C."/>
            <person name="Jiang W."/>
            <person name="Fu Q."/>
            <person name="Fu X."/>
            <person name="Miao Y."/>
            <person name="Liu J."/>
            <person name="Yu Q."/>
            <person name="Li R."/>
            <person name="Liao H."/>
            <person name="Li X."/>
            <person name="Kong Y."/>
            <person name="Jiang Z."/>
            <person name="Chourrout D."/>
            <person name="Li R."/>
            <person name="Bao Z."/>
        </authorList>
    </citation>
    <scope>NUCLEOTIDE SEQUENCE [LARGE SCALE GENOMIC DNA]</scope>
    <source>
        <strain evidence="5 6">PY_sf001</strain>
    </source>
</reference>
<dbReference type="AlphaFoldDB" id="A0A210PGB9"/>
<evidence type="ECO:0000256" key="3">
    <source>
        <dbReference type="SAM" id="MobiDB-lite"/>
    </source>
</evidence>
<dbReference type="PANTHER" id="PTHR13389">
    <property type="entry name" value="PUMILIO HOMOLOG 3"/>
    <property type="match status" value="1"/>
</dbReference>
<feature type="compositionally biased region" description="Polar residues" evidence="3">
    <location>
        <begin position="123"/>
        <end position="133"/>
    </location>
</feature>
<dbReference type="Gene3D" id="1.25.10.10">
    <property type="entry name" value="Leucine-rich Repeat Variant"/>
    <property type="match status" value="2"/>
</dbReference>
<feature type="compositionally biased region" description="Polar residues" evidence="3">
    <location>
        <begin position="24"/>
        <end position="40"/>
    </location>
</feature>
<evidence type="ECO:0000313" key="5">
    <source>
        <dbReference type="EMBL" id="OWF35544.1"/>
    </source>
</evidence>
<dbReference type="PANTHER" id="PTHR13389:SF0">
    <property type="entry name" value="PUMILIO HOMOLOG 3"/>
    <property type="match status" value="1"/>
</dbReference>